<dbReference type="InterPro" id="IPR024843">
    <property type="entry name" value="Dapper"/>
</dbReference>
<dbReference type="InParanoid" id="A0A6P7ZAG4"/>
<feature type="region of interest" description="Disordered" evidence="3">
    <location>
        <begin position="365"/>
        <end position="393"/>
    </location>
</feature>
<dbReference type="Proteomes" id="UP000515156">
    <property type="component" value="Chromosome 11"/>
</dbReference>
<evidence type="ECO:0000256" key="1">
    <source>
        <dbReference type="ARBA" id="ARBA00010807"/>
    </source>
</evidence>
<feature type="compositionally biased region" description="Low complexity" evidence="3">
    <location>
        <begin position="646"/>
        <end position="657"/>
    </location>
</feature>
<feature type="compositionally biased region" description="Basic residues" evidence="3">
    <location>
        <begin position="556"/>
        <end position="569"/>
    </location>
</feature>
<keyword evidence="2" id="KW-0175">Coiled coil</keyword>
<feature type="region of interest" description="Disordered" evidence="3">
    <location>
        <begin position="153"/>
        <end position="207"/>
    </location>
</feature>
<dbReference type="CTD" id="147906"/>
<accession>A0A6P7ZAG4</accession>
<reference evidence="5" key="2">
    <citation type="submission" date="2025-08" db="UniProtKB">
        <authorList>
            <consortium name="RefSeq"/>
        </authorList>
    </citation>
    <scope>IDENTIFICATION</scope>
</reference>
<feature type="compositionally biased region" description="Basic and acidic residues" evidence="3">
    <location>
        <begin position="582"/>
        <end position="600"/>
    </location>
</feature>
<dbReference type="RefSeq" id="XP_030074578.1">
    <property type="nucleotide sequence ID" value="XM_030218718.1"/>
</dbReference>
<sequence>MMRAFSVSPPPPGPGPGEHGRLRGWLQGSLAGICELQLLRQRQELRVRRALRLGDAGAESPLEGAEQPDAQTERMWELVQRVEDLRLDAENSCGEMVETDSWPSSGFYEGASPALPSESPASVFGECFSSFPSVAGSYSKIGHTEARIHFANERPKSAGDLGHGEKDGNGGAARIMVPRSFSAPYSSSQDYASDTQPHYQPRGSREPFYPSPLHAITLQNPLACSSQLRGVGGGHKDTSFAAYHDDPVGTATNDVDTYGTCPSDFQFFPDPSHCRRVENYMMQLIHRRGQPPRSNKPPRTSLNPEPNRGLARQNSQCKRPLDLRGTLCERKYPSQGERSDTPSPGVYENSGGMPSRIWASWDAGADGVSANKSPVTSQASEVFSPPHLSLKKPPKFHASAAHLRATSVDRYQPSASSSLSDGHSFETPLNDTSNSLPQSFIRHSPGGPNMHPPAYEERSAYEPCEKRPPLTAMEEEEGVCEMVNAQYIPAQVTPRLQAAHRNARKKPPPLCKGRSVELSPEHCQAGARERQRGGAALAAPPKKCRFTDEDGEGGKRGGRKGSPRGKKTIRSQSENSLLNKHAALDRTVTKYHTVDREEVAQSKPSRQRRQNAAGYRKWRSTAEICQDEASPSDPYRMSKRSKKPVKGPTPGPVSTGPRNLLYGYAESDSEFSADCSAARQAPVCEPEEDLSGYAAPCYGESGSSLSEGESPAFSTCSSDTDESGGLVWPQQLSPQVVSSTGPGNSGGQPKVFVKIKASHALKKKIMRFRTGSLKVMTTV</sequence>
<protein>
    <submittedName>
        <fullName evidence="5">Dapper homolog 3</fullName>
    </submittedName>
</protein>
<feature type="region of interest" description="Disordered" evidence="3">
    <location>
        <begin position="497"/>
        <end position="661"/>
    </location>
</feature>
<feature type="compositionally biased region" description="Basic and acidic residues" evidence="3">
    <location>
        <begin position="545"/>
        <end position="555"/>
    </location>
</feature>
<feature type="compositionally biased region" description="Polar residues" evidence="3">
    <location>
        <begin position="730"/>
        <end position="742"/>
    </location>
</feature>
<feature type="compositionally biased region" description="Basic and acidic residues" evidence="3">
    <location>
        <begin position="319"/>
        <end position="340"/>
    </location>
</feature>
<dbReference type="GeneID" id="115480210"/>
<name>A0A6P7ZAG4_9AMPH</name>
<dbReference type="PANTHER" id="PTHR15919:SF1">
    <property type="entry name" value="DAPPER HOMOLOG 3"/>
    <property type="match status" value="1"/>
</dbReference>
<feature type="compositionally biased region" description="Polar residues" evidence="3">
    <location>
        <begin position="183"/>
        <end position="198"/>
    </location>
</feature>
<proteinExistence type="inferred from homology"/>
<dbReference type="PANTHER" id="PTHR15919">
    <property type="entry name" value="DAPPER-RELATED"/>
    <property type="match status" value="1"/>
</dbReference>
<feature type="region of interest" description="Disordered" evidence="3">
    <location>
        <begin position="412"/>
        <end position="432"/>
    </location>
</feature>
<evidence type="ECO:0000256" key="2">
    <source>
        <dbReference type="ARBA" id="ARBA00023054"/>
    </source>
</evidence>
<comment type="similarity">
    <text evidence="1">Belongs to the dapper family.</text>
</comment>
<feature type="compositionally biased region" description="Basic and acidic residues" evidence="3">
    <location>
        <begin position="153"/>
        <end position="168"/>
    </location>
</feature>
<evidence type="ECO:0000313" key="5">
    <source>
        <dbReference type="RefSeq" id="XP_030074578.1"/>
    </source>
</evidence>
<feature type="region of interest" description="Disordered" evidence="3">
    <location>
        <begin position="1"/>
        <end position="21"/>
    </location>
</feature>
<evidence type="ECO:0000256" key="3">
    <source>
        <dbReference type="SAM" id="MobiDB-lite"/>
    </source>
</evidence>
<feature type="compositionally biased region" description="Polar residues" evidence="3">
    <location>
        <begin position="370"/>
        <end position="381"/>
    </location>
</feature>
<dbReference type="AlphaFoldDB" id="A0A6P7ZAG4"/>
<feature type="region of interest" description="Disordered" evidence="3">
    <location>
        <begin position="708"/>
        <end position="749"/>
    </location>
</feature>
<gene>
    <name evidence="5" type="primary">DACT3</name>
</gene>
<feature type="region of interest" description="Disordered" evidence="3">
    <location>
        <begin position="287"/>
        <end position="351"/>
    </location>
</feature>
<keyword evidence="4" id="KW-1185">Reference proteome</keyword>
<evidence type="ECO:0000313" key="4">
    <source>
        <dbReference type="Proteomes" id="UP000515156"/>
    </source>
</evidence>
<feature type="compositionally biased region" description="Polar residues" evidence="3">
    <location>
        <begin position="413"/>
        <end position="432"/>
    </location>
</feature>
<dbReference type="OrthoDB" id="9886203at2759"/>
<dbReference type="GO" id="GO:0090090">
    <property type="term" value="P:negative regulation of canonical Wnt signaling pathway"/>
    <property type="evidence" value="ECO:0007669"/>
    <property type="project" value="TreeGrafter"/>
</dbReference>
<dbReference type="GO" id="GO:0005737">
    <property type="term" value="C:cytoplasm"/>
    <property type="evidence" value="ECO:0007669"/>
    <property type="project" value="TreeGrafter"/>
</dbReference>
<reference evidence="4" key="1">
    <citation type="submission" date="2024-06" db="UniProtKB">
        <authorList>
            <consortium name="RefSeq"/>
        </authorList>
    </citation>
    <scope>NUCLEOTIDE SEQUENCE [LARGE SCALE GENOMIC DNA]</scope>
</reference>
<dbReference type="KEGG" id="muo:115480210"/>
<organism evidence="4 5">
    <name type="scientific">Microcaecilia unicolor</name>
    <dbReference type="NCBI Taxonomy" id="1415580"/>
    <lineage>
        <taxon>Eukaryota</taxon>
        <taxon>Metazoa</taxon>
        <taxon>Chordata</taxon>
        <taxon>Craniata</taxon>
        <taxon>Vertebrata</taxon>
        <taxon>Euteleostomi</taxon>
        <taxon>Amphibia</taxon>
        <taxon>Gymnophiona</taxon>
        <taxon>Siphonopidae</taxon>
        <taxon>Microcaecilia</taxon>
    </lineage>
</organism>
<dbReference type="Pfam" id="PF15268">
    <property type="entry name" value="Dapper"/>
    <property type="match status" value="2"/>
</dbReference>